<dbReference type="GO" id="GO:0006304">
    <property type="term" value="P:DNA modification"/>
    <property type="evidence" value="ECO:0007669"/>
    <property type="project" value="InterPro"/>
</dbReference>
<keyword evidence="3 7" id="KW-0808">Transferase</keyword>
<dbReference type="EC" id="2.1.1.72" evidence="1"/>
<keyword evidence="2 7" id="KW-0489">Methyltransferase</keyword>
<gene>
    <name evidence="7" type="ORF">EJP67_28155</name>
</gene>
<reference evidence="7 8" key="1">
    <citation type="submission" date="2018-12" db="EMBL/GenBank/DDBJ databases">
        <title>The genome sequences of Variovorax guangxiensis DSM 27352.</title>
        <authorList>
            <person name="Gao J."/>
            <person name="Sun J."/>
        </authorList>
    </citation>
    <scope>NUCLEOTIDE SEQUENCE [LARGE SCALE GENOMIC DNA]</scope>
    <source>
        <strain evidence="7 8">DSM 27352</strain>
    </source>
</reference>
<dbReference type="Proteomes" id="UP000281118">
    <property type="component" value="Unassembled WGS sequence"/>
</dbReference>
<dbReference type="OrthoDB" id="9784823at2"/>
<proteinExistence type="predicted"/>
<dbReference type="EMBL" id="RXFT01000016">
    <property type="protein sequence ID" value="RUR70938.1"/>
    <property type="molecule type" value="Genomic_DNA"/>
</dbReference>
<dbReference type="RefSeq" id="WP_126025037.1">
    <property type="nucleotide sequence ID" value="NZ_RXFT01000016.1"/>
</dbReference>
<comment type="caution">
    <text evidence="7">The sequence shown here is derived from an EMBL/GenBank/DDBJ whole genome shotgun (WGS) entry which is preliminary data.</text>
</comment>
<dbReference type="GO" id="GO:0009007">
    <property type="term" value="F:site-specific DNA-methyltransferase (adenine-specific) activity"/>
    <property type="evidence" value="ECO:0007669"/>
    <property type="project" value="UniProtKB-EC"/>
</dbReference>
<dbReference type="PANTHER" id="PTHR33841:SF1">
    <property type="entry name" value="DNA METHYLTRANSFERASE A"/>
    <property type="match status" value="1"/>
</dbReference>
<dbReference type="InterPro" id="IPR050953">
    <property type="entry name" value="N4_N6_ade-DNA_methylase"/>
</dbReference>
<sequence length="1519" mass="167819">MRSVRRHATTLNLPTLRLEGGLFLPDVLEKAALGLARLQTEADYRLPKGLKFKDEYSRAFQIASAQWRAFAPLLERTDVPAQHASASFITELLHDALAYPVVAASAGLTVGDRHYPITHLATGPAGAGGALSHAIPIVVAPHTLGLDEPHPRFAVHHADGGNSGSRKKSAFQLAQELLNASPDHHWALVSNGKTLRLLRDAATLTRPSYLDIDLQDLLAGQRLAEFAYAWRLLHASRAGLLPGTDDSSAPLAWEAWREAGQEEGTRVRNGLRRGVTQALITLGQGFVQHPANNVLRQALQDGSLGKDAYYAQLLRLIYRFIFVFSVEERALIPSAPQPSDDEATLRAKHAAAQAYAQGYALTRLRDLALRRRARNRFDDLWQGVKIVFQGLAHGQPRLGLPALGGLFAPTQCPALDAAQLSNADLLAAMHSLRWARQPGAPLAPIDYRNMGTEELGSVYESLLELVPEVDLPARRFGFIGLNAEGNTTSTVAGNDRKLTGSYYTPDSLVQQLIYSALDPVIDQRLAAQPADPVRALLAIRVIDPACGSGHFLLAAARRLAEKLAQLRSLEGGQEGSIKPQDYRHALREVVAHCIYGVDRNPMAIELARMALWLEGYEEGRPLGFLEHHLQVGDALLGLTDLHALERGIAKEAFKPLSGDDKDICKQLAKANAHALKQLNVERTSPQSRLHLDNASGLAELQALEALPEDSTQQIAAKANAWDQYLRHARNHHLALAADLLLGAYLLPKTEGMAQAIPTTSTLYLTLLGSALPADQQPALAAAKQACAEARVFHWPLAFPQVFAQGGFDCVLANPPWERIKLQEEEFFATRHRDVFDARNKAERAQRIQWLGEGMLARHLYPELAHEAHEDEAEQRIYREFISARRTAEAASLFAHVNEEDGGRYPLTGIGDVNTYALFAETISQIHSTTGRGGFIVPSGIATDDTTKRFFQFLVNNQKLISLFGFDNARRIFPSVHPDTPFSLVTIGATDGPADLAHYLLSVEDLTDPRRRFALTPDEFRLINPNTLTCPVFRSERDAELTKKLYRAAPVLMRDAVIAGEGKQAMTVRPAQNPWGISFMAMLHMSNDSHLFKDAPALNRLPLYEAKLIHQFDHRWATYAEDGGSRDVTAIEKASADFTVAPRYWVNRSEVEERLSDKGSQHGWLMGWRDITNATNERTVIASVMPVVGVGNQLPLMLFAEREDSRPFAALLGNLDALVFDFVARHKTGGTHMNYFIYKQLPVLPPDRYTEADLAHIVPRVLELTYVAHDLVDWAKDLGYGGPPFSFDADRRAILRAELDAYYAKLYGLTQDELRYILDPADVMGEDYPSETFRVLKNKELRELGEYRTQRLVLAAWDALRAQPPVNIPAPQPVRRTVPLPIYLKGGTPASEAEDWLAGLVCDVLIQAGPCDDSRLRLILLAPLPNNIPSVEVLPSWLAPVNTERWGHMRGWLHDLLGIPITAPLSIRNPEALADVIGDHRTQSLATALIQARDRREAALKETLAGSTSAVQSHELRKQG</sequence>
<organism evidence="7 8">
    <name type="scientific">Variovorax guangxiensis</name>
    <dbReference type="NCBI Taxonomy" id="1775474"/>
    <lineage>
        <taxon>Bacteria</taxon>
        <taxon>Pseudomonadati</taxon>
        <taxon>Pseudomonadota</taxon>
        <taxon>Betaproteobacteria</taxon>
        <taxon>Burkholderiales</taxon>
        <taxon>Comamonadaceae</taxon>
        <taxon>Variovorax</taxon>
    </lineage>
</organism>
<accession>A0A433MSX4</accession>
<dbReference type="SUPFAM" id="SSF53335">
    <property type="entry name" value="S-adenosyl-L-methionine-dependent methyltransferases"/>
    <property type="match status" value="1"/>
</dbReference>
<keyword evidence="4" id="KW-0949">S-adenosyl-L-methionine</keyword>
<evidence type="ECO:0000256" key="5">
    <source>
        <dbReference type="ARBA" id="ARBA00047942"/>
    </source>
</evidence>
<evidence type="ECO:0000256" key="4">
    <source>
        <dbReference type="ARBA" id="ARBA00022691"/>
    </source>
</evidence>
<dbReference type="InterPro" id="IPR029063">
    <property type="entry name" value="SAM-dependent_MTases_sf"/>
</dbReference>
<dbReference type="Gene3D" id="3.40.50.150">
    <property type="entry name" value="Vaccinia Virus protein VP39"/>
    <property type="match status" value="2"/>
</dbReference>
<evidence type="ECO:0000256" key="1">
    <source>
        <dbReference type="ARBA" id="ARBA00011900"/>
    </source>
</evidence>
<dbReference type="PANTHER" id="PTHR33841">
    <property type="entry name" value="DNA METHYLTRANSFERASE YEEA-RELATED"/>
    <property type="match status" value="1"/>
</dbReference>
<feature type="domain" description="Type II methyltransferase M.TaqI-like" evidence="6">
    <location>
        <begin position="592"/>
        <end position="825"/>
    </location>
</feature>
<evidence type="ECO:0000259" key="6">
    <source>
        <dbReference type="Pfam" id="PF07669"/>
    </source>
</evidence>
<evidence type="ECO:0000313" key="7">
    <source>
        <dbReference type="EMBL" id="RUR70938.1"/>
    </source>
</evidence>
<evidence type="ECO:0000256" key="2">
    <source>
        <dbReference type="ARBA" id="ARBA00022603"/>
    </source>
</evidence>
<comment type="catalytic activity">
    <reaction evidence="5">
        <text>a 2'-deoxyadenosine in DNA + S-adenosyl-L-methionine = an N(6)-methyl-2'-deoxyadenosine in DNA + S-adenosyl-L-homocysteine + H(+)</text>
        <dbReference type="Rhea" id="RHEA:15197"/>
        <dbReference type="Rhea" id="RHEA-COMP:12418"/>
        <dbReference type="Rhea" id="RHEA-COMP:12419"/>
        <dbReference type="ChEBI" id="CHEBI:15378"/>
        <dbReference type="ChEBI" id="CHEBI:57856"/>
        <dbReference type="ChEBI" id="CHEBI:59789"/>
        <dbReference type="ChEBI" id="CHEBI:90615"/>
        <dbReference type="ChEBI" id="CHEBI:90616"/>
        <dbReference type="EC" id="2.1.1.72"/>
    </reaction>
</comment>
<evidence type="ECO:0000313" key="8">
    <source>
        <dbReference type="Proteomes" id="UP000281118"/>
    </source>
</evidence>
<dbReference type="Pfam" id="PF07669">
    <property type="entry name" value="Eco57I"/>
    <property type="match status" value="1"/>
</dbReference>
<evidence type="ECO:0000256" key="3">
    <source>
        <dbReference type="ARBA" id="ARBA00022679"/>
    </source>
</evidence>
<protein>
    <recommendedName>
        <fullName evidence="1">site-specific DNA-methyltransferase (adenine-specific)</fullName>
        <ecNumber evidence="1">2.1.1.72</ecNumber>
    </recommendedName>
</protein>
<dbReference type="InterPro" id="IPR011639">
    <property type="entry name" value="MethylTrfase_TaqI-like_dom"/>
</dbReference>
<dbReference type="GO" id="GO:0032259">
    <property type="term" value="P:methylation"/>
    <property type="evidence" value="ECO:0007669"/>
    <property type="project" value="UniProtKB-KW"/>
</dbReference>
<dbReference type="PRINTS" id="PR00507">
    <property type="entry name" value="N12N6MTFRASE"/>
</dbReference>
<name>A0A433MSX4_9BURK</name>